<proteinExistence type="predicted"/>
<dbReference type="AlphaFoldDB" id="A0A8B6G0N1"/>
<gene>
    <name evidence="1" type="ORF">MGAL_10B090058</name>
</gene>
<accession>A0A8B6G0N1</accession>
<dbReference type="Proteomes" id="UP000596742">
    <property type="component" value="Unassembled WGS sequence"/>
</dbReference>
<comment type="caution">
    <text evidence="1">The sequence shown here is derived from an EMBL/GenBank/DDBJ whole genome shotgun (WGS) entry which is preliminary data.</text>
</comment>
<reference evidence="1" key="1">
    <citation type="submission" date="2018-11" db="EMBL/GenBank/DDBJ databases">
        <authorList>
            <person name="Alioto T."/>
            <person name="Alioto T."/>
        </authorList>
    </citation>
    <scope>NUCLEOTIDE SEQUENCE</scope>
</reference>
<dbReference type="OrthoDB" id="10363482at2759"/>
<protein>
    <submittedName>
        <fullName evidence="1">Uncharacterized protein</fullName>
    </submittedName>
</protein>
<name>A0A8B6G0N1_MYTGA</name>
<keyword evidence="2" id="KW-1185">Reference proteome</keyword>
<evidence type="ECO:0000313" key="1">
    <source>
        <dbReference type="EMBL" id="VDI57046.1"/>
    </source>
</evidence>
<sequence>MWEVMVEFLGDDGENFVPSQISEEDVDNIALSQFCEEMEDNMSLPQIAMKIEKDYADDALCQGGDRNVGNFTIPLQFESFVSKESFDDTNLVAENAFWTLKLKDSLSKGLGTKVLRADPVSDDDAEKLWANGVLPNY</sequence>
<evidence type="ECO:0000313" key="2">
    <source>
        <dbReference type="Proteomes" id="UP000596742"/>
    </source>
</evidence>
<dbReference type="EMBL" id="UYJE01007684">
    <property type="protein sequence ID" value="VDI57046.1"/>
    <property type="molecule type" value="Genomic_DNA"/>
</dbReference>
<organism evidence="1 2">
    <name type="scientific">Mytilus galloprovincialis</name>
    <name type="common">Mediterranean mussel</name>
    <dbReference type="NCBI Taxonomy" id="29158"/>
    <lineage>
        <taxon>Eukaryota</taxon>
        <taxon>Metazoa</taxon>
        <taxon>Spiralia</taxon>
        <taxon>Lophotrochozoa</taxon>
        <taxon>Mollusca</taxon>
        <taxon>Bivalvia</taxon>
        <taxon>Autobranchia</taxon>
        <taxon>Pteriomorphia</taxon>
        <taxon>Mytilida</taxon>
        <taxon>Mytiloidea</taxon>
        <taxon>Mytilidae</taxon>
        <taxon>Mytilinae</taxon>
        <taxon>Mytilus</taxon>
    </lineage>
</organism>